<accession>A0A3B0VRU2</accession>
<dbReference type="AlphaFoldDB" id="A0A3B0VRU2"/>
<dbReference type="PANTHER" id="PTHR40266:SF2">
    <property type="entry name" value="TOXIN HIGB-1"/>
    <property type="match status" value="1"/>
</dbReference>
<reference evidence="1" key="1">
    <citation type="submission" date="2018-06" db="EMBL/GenBank/DDBJ databases">
        <authorList>
            <person name="Zhirakovskaya E."/>
        </authorList>
    </citation>
    <scope>NUCLEOTIDE SEQUENCE</scope>
</reference>
<dbReference type="Gene3D" id="3.30.2310.20">
    <property type="entry name" value="RelE-like"/>
    <property type="match status" value="1"/>
</dbReference>
<protein>
    <submittedName>
        <fullName evidence="1">Toxin HigB</fullName>
    </submittedName>
</protein>
<dbReference type="InterPro" id="IPR035093">
    <property type="entry name" value="RelE/ParE_toxin_dom_sf"/>
</dbReference>
<organism evidence="1">
    <name type="scientific">hydrothermal vent metagenome</name>
    <dbReference type="NCBI Taxonomy" id="652676"/>
    <lineage>
        <taxon>unclassified sequences</taxon>
        <taxon>metagenomes</taxon>
        <taxon>ecological metagenomes</taxon>
    </lineage>
</organism>
<proteinExistence type="predicted"/>
<dbReference type="SUPFAM" id="SSF143011">
    <property type="entry name" value="RelE-like"/>
    <property type="match status" value="1"/>
</dbReference>
<dbReference type="EMBL" id="UOEU01001038">
    <property type="protein sequence ID" value="VAW43150.1"/>
    <property type="molecule type" value="Genomic_DNA"/>
</dbReference>
<dbReference type="PANTHER" id="PTHR40266">
    <property type="entry name" value="TOXIN HIGB-1"/>
    <property type="match status" value="1"/>
</dbReference>
<gene>
    <name evidence="1" type="ORF">MNBD_CHLOROFLEXI01-2895</name>
</gene>
<evidence type="ECO:0000313" key="1">
    <source>
        <dbReference type="EMBL" id="VAW43150.1"/>
    </source>
</evidence>
<dbReference type="InterPro" id="IPR007711">
    <property type="entry name" value="HigB-1"/>
</dbReference>
<dbReference type="Pfam" id="PF05015">
    <property type="entry name" value="HigB-like_toxin"/>
    <property type="match status" value="1"/>
</dbReference>
<sequence length="93" mass="11271">MIRSFASKETERLFRRQFSRKLPHDIQRRARVKLEIIDAADKLEDLRIPPSNHLEKLSGQRQGQHSIRINNQWRICFRWRNGDAYDVEIVDYH</sequence>
<name>A0A3B0VRU2_9ZZZZ</name>